<dbReference type="GO" id="GO:0003677">
    <property type="term" value="F:DNA binding"/>
    <property type="evidence" value="ECO:0007669"/>
    <property type="project" value="InterPro"/>
</dbReference>
<sequence>MDWGAELRKFRNTVGMKQDVAASHLGVSQAYISRMESGNARPSQSLAERICKLIQTPKHRPHFEHWLATVLHSPHLLVLSSLQDRDVRVEAVSPALEAAGSPWTGYRKGHMISEELGEAASAEIERLIRLGVFSGEVSAVDGLWYSQTGETVRFWRTINVPVRDQIGNWYLHSTHVEAAREAYEARLQNEGESLLVYLFGRSKPVPARQLLQDQPPGPPAR</sequence>
<dbReference type="InterPro" id="IPR010982">
    <property type="entry name" value="Lambda_DNA-bd_dom_sf"/>
</dbReference>
<dbReference type="EMBL" id="SRXV01000002">
    <property type="protein sequence ID" value="TGY92984.1"/>
    <property type="molecule type" value="Genomic_DNA"/>
</dbReference>
<dbReference type="RefSeq" id="WP_135944642.1">
    <property type="nucleotide sequence ID" value="NZ_BMEI01000002.1"/>
</dbReference>
<feature type="domain" description="HTH cro/C1-type" evidence="1">
    <location>
        <begin position="7"/>
        <end position="60"/>
    </location>
</feature>
<organism evidence="2 3">
    <name type="scientific">Marinicauda pacifica</name>
    <dbReference type="NCBI Taxonomy" id="1133559"/>
    <lineage>
        <taxon>Bacteria</taxon>
        <taxon>Pseudomonadati</taxon>
        <taxon>Pseudomonadota</taxon>
        <taxon>Alphaproteobacteria</taxon>
        <taxon>Maricaulales</taxon>
        <taxon>Maricaulaceae</taxon>
        <taxon>Marinicauda</taxon>
    </lineage>
</organism>
<proteinExistence type="predicted"/>
<dbReference type="PROSITE" id="PS50943">
    <property type="entry name" value="HTH_CROC1"/>
    <property type="match status" value="1"/>
</dbReference>
<dbReference type="SMART" id="SM00530">
    <property type="entry name" value="HTH_XRE"/>
    <property type="match status" value="1"/>
</dbReference>
<keyword evidence="3" id="KW-1185">Reference proteome</keyword>
<dbReference type="CDD" id="cd00093">
    <property type="entry name" value="HTH_XRE"/>
    <property type="match status" value="1"/>
</dbReference>
<dbReference type="SUPFAM" id="SSF47413">
    <property type="entry name" value="lambda repressor-like DNA-binding domains"/>
    <property type="match status" value="1"/>
</dbReference>
<name>A0A4S2HAP4_9PROT</name>
<dbReference type="Proteomes" id="UP000305451">
    <property type="component" value="Unassembled WGS sequence"/>
</dbReference>
<protein>
    <submittedName>
        <fullName evidence="2">XRE family transcriptional regulator</fullName>
    </submittedName>
</protein>
<dbReference type="Pfam" id="PF13560">
    <property type="entry name" value="HTH_31"/>
    <property type="match status" value="1"/>
</dbReference>
<comment type="caution">
    <text evidence="2">The sequence shown here is derived from an EMBL/GenBank/DDBJ whole genome shotgun (WGS) entry which is preliminary data.</text>
</comment>
<evidence type="ECO:0000259" key="1">
    <source>
        <dbReference type="PROSITE" id="PS50943"/>
    </source>
</evidence>
<dbReference type="InterPro" id="IPR001387">
    <property type="entry name" value="Cro/C1-type_HTH"/>
</dbReference>
<accession>A0A4S2HAP4</accession>
<evidence type="ECO:0000313" key="2">
    <source>
        <dbReference type="EMBL" id="TGY92984.1"/>
    </source>
</evidence>
<gene>
    <name evidence="2" type="ORF">E5162_07915</name>
</gene>
<evidence type="ECO:0000313" key="3">
    <source>
        <dbReference type="Proteomes" id="UP000305451"/>
    </source>
</evidence>
<dbReference type="Gene3D" id="1.10.260.40">
    <property type="entry name" value="lambda repressor-like DNA-binding domains"/>
    <property type="match status" value="1"/>
</dbReference>
<reference evidence="2 3" key="1">
    <citation type="journal article" date="2013" name="Int. J. Syst. Evol. Microbiol.">
        <title>Marinicauda pacifica gen. nov., sp. nov., a prosthecate alphaproteobacterium of the family Hyphomonadaceae isolated from deep seawater.</title>
        <authorList>
            <person name="Zhang X.Y."/>
            <person name="Li G.W."/>
            <person name="Wang C.S."/>
            <person name="Zhang Y.J."/>
            <person name="Xu X.W."/>
            <person name="Li H."/>
            <person name="Liu A."/>
            <person name="Liu C."/>
            <person name="Xie B.B."/>
            <person name="Qin Q.L."/>
            <person name="Xu Z."/>
            <person name="Chen X.L."/>
            <person name="Zhou B.C."/>
            <person name="Zhang Y.Z."/>
        </authorList>
    </citation>
    <scope>NUCLEOTIDE SEQUENCE [LARGE SCALE GENOMIC DNA]</scope>
    <source>
        <strain evidence="2 3">P-1 km-3</strain>
    </source>
</reference>
<dbReference type="AlphaFoldDB" id="A0A4S2HAP4"/>